<sequence>MTEALFRTDPYLKTAEAVVTAVTPEGGVVCDRTIFYAKGGGQPGDSGVIRWAGGRAEIAGAVKGEGDAIVLVPAEAAPLPPVGATLETRLDWDRRHRFMRMHTALHLLSVVVPLPVTGGQIGAEKSRLDFDMPEIVHDREYIQARLNSLIAADHPVTESWITEAELDANPGLVKTLSVQPPRGAGRIRLVRIGADETPVDLQPCGGTHVRSTAEIGAVRVGKIENKGKSNRRISLVLGG</sequence>
<evidence type="ECO:0000313" key="9">
    <source>
        <dbReference type="Proteomes" id="UP001243420"/>
    </source>
</evidence>
<dbReference type="EMBL" id="CP122537">
    <property type="protein sequence ID" value="WGH78437.1"/>
    <property type="molecule type" value="Genomic_DNA"/>
</dbReference>
<comment type="cofactor">
    <cofactor evidence="1">
        <name>Zn(2+)</name>
        <dbReference type="ChEBI" id="CHEBI:29105"/>
    </cofactor>
</comment>
<evidence type="ECO:0000256" key="5">
    <source>
        <dbReference type="ARBA" id="ARBA00022833"/>
    </source>
</evidence>
<dbReference type="SUPFAM" id="SSF50447">
    <property type="entry name" value="Translation proteins"/>
    <property type="match status" value="1"/>
</dbReference>
<feature type="domain" description="Alanyl-transfer RNA synthetases family profile" evidence="7">
    <location>
        <begin position="1"/>
        <end position="239"/>
    </location>
</feature>
<dbReference type="SUPFAM" id="SSF55186">
    <property type="entry name" value="ThrRS/AlaRS common domain"/>
    <property type="match status" value="1"/>
</dbReference>
<evidence type="ECO:0000256" key="4">
    <source>
        <dbReference type="ARBA" id="ARBA00022723"/>
    </source>
</evidence>
<proteinExistence type="predicted"/>
<dbReference type="InterPro" id="IPR012947">
    <property type="entry name" value="tRNA_SAD"/>
</dbReference>
<dbReference type="PANTHER" id="PTHR43462:SF1">
    <property type="entry name" value="ALANYL-TRNA EDITING PROTEIN AARSD1"/>
    <property type="match status" value="1"/>
</dbReference>
<organism evidence="8 9">
    <name type="scientific">Jannaschia ovalis</name>
    <dbReference type="NCBI Taxonomy" id="3038773"/>
    <lineage>
        <taxon>Bacteria</taxon>
        <taxon>Pseudomonadati</taxon>
        <taxon>Pseudomonadota</taxon>
        <taxon>Alphaproteobacteria</taxon>
        <taxon>Rhodobacterales</taxon>
        <taxon>Roseobacteraceae</taxon>
        <taxon>Jannaschia</taxon>
    </lineage>
</organism>
<dbReference type="PANTHER" id="PTHR43462">
    <property type="entry name" value="ALANYL-TRNA EDITING PROTEIN"/>
    <property type="match status" value="1"/>
</dbReference>
<dbReference type="SMART" id="SM00863">
    <property type="entry name" value="tRNA_SAD"/>
    <property type="match status" value="1"/>
</dbReference>
<evidence type="ECO:0000256" key="6">
    <source>
        <dbReference type="ARBA" id="ARBA00032577"/>
    </source>
</evidence>
<keyword evidence="9" id="KW-1185">Reference proteome</keyword>
<evidence type="ECO:0000256" key="3">
    <source>
        <dbReference type="ARBA" id="ARBA00017959"/>
    </source>
</evidence>
<name>A0ABY8LCV8_9RHOB</name>
<dbReference type="InterPro" id="IPR018163">
    <property type="entry name" value="Thr/Ala-tRNA-synth_IIc_edit"/>
</dbReference>
<dbReference type="InterPro" id="IPR018165">
    <property type="entry name" value="Ala-tRNA-synth_IIc_core"/>
</dbReference>
<reference evidence="8 9" key="1">
    <citation type="submission" date="2023-04" db="EMBL/GenBank/DDBJ databases">
        <title>Jannaschia ovalis sp. nov., a marine bacterium isolated from sea tidal flat.</title>
        <authorList>
            <person name="Kwon D.Y."/>
            <person name="Kim J.-J."/>
        </authorList>
    </citation>
    <scope>NUCLEOTIDE SEQUENCE [LARGE SCALE GENOMIC DNA]</scope>
    <source>
        <strain evidence="8 9">GRR-S6-38</strain>
    </source>
</reference>
<dbReference type="Proteomes" id="UP001243420">
    <property type="component" value="Chromosome"/>
</dbReference>
<evidence type="ECO:0000259" key="7">
    <source>
        <dbReference type="PROSITE" id="PS50860"/>
    </source>
</evidence>
<dbReference type="PROSITE" id="PS50860">
    <property type="entry name" value="AA_TRNA_LIGASE_II_ALA"/>
    <property type="match status" value="1"/>
</dbReference>
<dbReference type="InterPro" id="IPR018164">
    <property type="entry name" value="Ala-tRNA-synth_IIc_N"/>
</dbReference>
<keyword evidence="4" id="KW-0479">Metal-binding</keyword>
<dbReference type="Gene3D" id="3.30.980.10">
    <property type="entry name" value="Threonyl-trna Synthetase, Chain A, domain 2"/>
    <property type="match status" value="1"/>
</dbReference>
<comment type="subcellular location">
    <subcellularLocation>
        <location evidence="2">Cytoplasm</location>
    </subcellularLocation>
</comment>
<accession>A0ABY8LCV8</accession>
<dbReference type="Gene3D" id="2.40.30.130">
    <property type="match status" value="1"/>
</dbReference>
<dbReference type="InterPro" id="IPR051335">
    <property type="entry name" value="Alanyl-tRNA_Editing_Enzymes"/>
</dbReference>
<evidence type="ECO:0000256" key="1">
    <source>
        <dbReference type="ARBA" id="ARBA00001947"/>
    </source>
</evidence>
<evidence type="ECO:0000313" key="8">
    <source>
        <dbReference type="EMBL" id="WGH78437.1"/>
    </source>
</evidence>
<dbReference type="Pfam" id="PF07973">
    <property type="entry name" value="tRNA_SAD"/>
    <property type="match status" value="1"/>
</dbReference>
<keyword evidence="5" id="KW-0862">Zinc</keyword>
<protein>
    <recommendedName>
        <fullName evidence="3">Alanine--tRNA ligase</fullName>
    </recommendedName>
    <alternativeName>
        <fullName evidence="6">Alanyl-tRNA synthetase</fullName>
    </alternativeName>
</protein>
<evidence type="ECO:0000256" key="2">
    <source>
        <dbReference type="ARBA" id="ARBA00004496"/>
    </source>
</evidence>
<dbReference type="Pfam" id="PF01411">
    <property type="entry name" value="tRNA-synt_2c"/>
    <property type="match status" value="1"/>
</dbReference>
<dbReference type="InterPro" id="IPR009000">
    <property type="entry name" value="Transl_B-barrel_sf"/>
</dbReference>
<gene>
    <name evidence="8" type="ORF">P8627_15665</name>
</gene>
<dbReference type="RefSeq" id="WP_279965188.1">
    <property type="nucleotide sequence ID" value="NZ_CP122537.1"/>
</dbReference>